<reference evidence="2 3" key="1">
    <citation type="submission" date="2019-08" db="EMBL/GenBank/DDBJ databases">
        <authorList>
            <person name="Peeters C."/>
        </authorList>
    </citation>
    <scope>NUCLEOTIDE SEQUENCE [LARGE SCALE GENOMIC DNA]</scope>
    <source>
        <strain evidence="2 3">LMG 31012</strain>
    </source>
</reference>
<dbReference type="EMBL" id="CABPSH010000014">
    <property type="protein sequence ID" value="VVE40809.1"/>
    <property type="molecule type" value="Genomic_DNA"/>
</dbReference>
<name>A0A5E4XWK1_9BURK</name>
<evidence type="ECO:0000256" key="1">
    <source>
        <dbReference type="SAM" id="SignalP"/>
    </source>
</evidence>
<evidence type="ECO:0000313" key="3">
    <source>
        <dbReference type="Proteomes" id="UP000400981"/>
    </source>
</evidence>
<organism evidence="2 3">
    <name type="scientific">Pandoraea eparura</name>
    <dbReference type="NCBI Taxonomy" id="2508291"/>
    <lineage>
        <taxon>Bacteria</taxon>
        <taxon>Pseudomonadati</taxon>
        <taxon>Pseudomonadota</taxon>
        <taxon>Betaproteobacteria</taxon>
        <taxon>Burkholderiales</taxon>
        <taxon>Burkholderiaceae</taxon>
        <taxon>Pandoraea</taxon>
    </lineage>
</organism>
<keyword evidence="3" id="KW-1185">Reference proteome</keyword>
<sequence length="42" mass="4347">MERRTMKRVLMVASSALLVVATSALAQPNDGDWGASGVTAQG</sequence>
<feature type="signal peptide" evidence="1">
    <location>
        <begin position="1"/>
        <end position="26"/>
    </location>
</feature>
<protein>
    <submittedName>
        <fullName evidence="2">Uncharacterized protein</fullName>
    </submittedName>
</protein>
<gene>
    <name evidence="2" type="ORF">PEP31012_04177</name>
</gene>
<accession>A0A5E4XWK1</accession>
<feature type="chain" id="PRO_5022880473" evidence="1">
    <location>
        <begin position="27"/>
        <end position="42"/>
    </location>
</feature>
<proteinExistence type="predicted"/>
<keyword evidence="1" id="KW-0732">Signal</keyword>
<evidence type="ECO:0000313" key="2">
    <source>
        <dbReference type="EMBL" id="VVE40809.1"/>
    </source>
</evidence>
<dbReference type="AlphaFoldDB" id="A0A5E4XWK1"/>
<dbReference type="Proteomes" id="UP000400981">
    <property type="component" value="Unassembled WGS sequence"/>
</dbReference>